<keyword evidence="1" id="KW-0472">Membrane</keyword>
<feature type="transmembrane region" description="Helical" evidence="1">
    <location>
        <begin position="179"/>
        <end position="199"/>
    </location>
</feature>
<keyword evidence="1" id="KW-0812">Transmembrane</keyword>
<evidence type="ECO:0000256" key="1">
    <source>
        <dbReference type="SAM" id="Phobius"/>
    </source>
</evidence>
<protein>
    <submittedName>
        <fullName evidence="2">Uncharacterized protein</fullName>
    </submittedName>
</protein>
<feature type="transmembrane region" description="Helical" evidence="1">
    <location>
        <begin position="147"/>
        <end position="167"/>
    </location>
</feature>
<dbReference type="Proteomes" id="UP000326354">
    <property type="component" value="Chromosome"/>
</dbReference>
<dbReference type="AlphaFoldDB" id="A0A5S9IK53"/>
<proteinExistence type="predicted"/>
<name>A0A5S9IK53_UABAM</name>
<reference evidence="2 3" key="1">
    <citation type="submission" date="2019-08" db="EMBL/GenBank/DDBJ databases">
        <title>Complete genome sequence of Candidatus Uab amorphum.</title>
        <authorList>
            <person name="Shiratori T."/>
            <person name="Suzuki S."/>
            <person name="Kakizawa Y."/>
            <person name="Ishida K."/>
        </authorList>
    </citation>
    <scope>NUCLEOTIDE SEQUENCE [LARGE SCALE GENOMIC DNA]</scope>
    <source>
        <strain evidence="2 3">SRT547</strain>
    </source>
</reference>
<evidence type="ECO:0000313" key="3">
    <source>
        <dbReference type="Proteomes" id="UP000326354"/>
    </source>
</evidence>
<accession>A0A5S9IK53</accession>
<gene>
    <name evidence="2" type="ORF">UABAM_01370</name>
</gene>
<dbReference type="RefSeq" id="WP_151967252.1">
    <property type="nucleotide sequence ID" value="NZ_AP019860.1"/>
</dbReference>
<dbReference type="OrthoDB" id="249061at2"/>
<dbReference type="KEGG" id="uam:UABAM_01370"/>
<feature type="transmembrane region" description="Helical" evidence="1">
    <location>
        <begin position="244"/>
        <end position="263"/>
    </location>
</feature>
<feature type="transmembrane region" description="Helical" evidence="1">
    <location>
        <begin position="12"/>
        <end position="29"/>
    </location>
</feature>
<keyword evidence="3" id="KW-1185">Reference proteome</keyword>
<keyword evidence="1" id="KW-1133">Transmembrane helix</keyword>
<feature type="transmembrane region" description="Helical" evidence="1">
    <location>
        <begin position="219"/>
        <end position="237"/>
    </location>
</feature>
<dbReference type="EMBL" id="AP019860">
    <property type="protein sequence ID" value="BBM83027.1"/>
    <property type="molecule type" value="Genomic_DNA"/>
</dbReference>
<sequence>MSENASGKGKKIVLWVFSIVIMLSAFSYQKRTGPTYPYRGSYKIGDTEYYHKLIRSGDSQEDAVVELKAGEYAPSLFYKRFKTQDEFTQVLMEKKQENFVAFLPKQPAAGKLEYYLMMKAGDTKIRIPQNKEENIIIRFKDPVPEYILIPHILLMFFAMLVGMRAALGALFAPDSMRAFVWFSFVSMTIGGMILGPIVQKYAFGEYWTGFPWGGDWTDNKMLIMWVAWLAAISVVGLKAKSKELMSRIAVILAAIVMTAVYVIPHSIHGSELDYSKVDAGMDPAKAIKTGK</sequence>
<evidence type="ECO:0000313" key="2">
    <source>
        <dbReference type="EMBL" id="BBM83027.1"/>
    </source>
</evidence>
<organism evidence="2 3">
    <name type="scientific">Uabimicrobium amorphum</name>
    <dbReference type="NCBI Taxonomy" id="2596890"/>
    <lineage>
        <taxon>Bacteria</taxon>
        <taxon>Pseudomonadati</taxon>
        <taxon>Planctomycetota</taxon>
        <taxon>Candidatus Uabimicrobiia</taxon>
        <taxon>Candidatus Uabimicrobiales</taxon>
        <taxon>Candidatus Uabimicrobiaceae</taxon>
        <taxon>Candidatus Uabimicrobium</taxon>
    </lineage>
</organism>